<dbReference type="InterPro" id="IPR013106">
    <property type="entry name" value="Ig_V-set"/>
</dbReference>
<dbReference type="InterPro" id="IPR051713">
    <property type="entry name" value="T-cell_Activation_Regulation"/>
</dbReference>
<accession>A0A6J2QDV1</accession>
<comment type="subcellular location">
    <subcellularLocation>
        <location evidence="1">Cell membrane</location>
        <topology evidence="1">Single-pass type I membrane protein</topology>
    </subcellularLocation>
</comment>
<dbReference type="RefSeq" id="XP_029296633.1">
    <property type="nucleotide sequence ID" value="XM_029440773.1"/>
</dbReference>
<evidence type="ECO:0000313" key="15">
    <source>
        <dbReference type="RefSeq" id="XP_029296633.1"/>
    </source>
</evidence>
<organism evidence="14 15">
    <name type="scientific">Cottoperca gobio</name>
    <name type="common">Frogmouth</name>
    <name type="synonym">Aphritis gobio</name>
    <dbReference type="NCBI Taxonomy" id="56716"/>
    <lineage>
        <taxon>Eukaryota</taxon>
        <taxon>Metazoa</taxon>
        <taxon>Chordata</taxon>
        <taxon>Craniata</taxon>
        <taxon>Vertebrata</taxon>
        <taxon>Euteleostomi</taxon>
        <taxon>Actinopterygii</taxon>
        <taxon>Neopterygii</taxon>
        <taxon>Teleostei</taxon>
        <taxon>Neoteleostei</taxon>
        <taxon>Acanthomorphata</taxon>
        <taxon>Eupercaria</taxon>
        <taxon>Perciformes</taxon>
        <taxon>Notothenioidei</taxon>
        <taxon>Bovichtidae</taxon>
        <taxon>Cottoperca</taxon>
    </lineage>
</organism>
<feature type="chain" id="PRO_5026920623" evidence="12">
    <location>
        <begin position="24"/>
        <end position="249"/>
    </location>
</feature>
<dbReference type="InParanoid" id="A0A6J2QDV1"/>
<keyword evidence="9" id="KW-0325">Glycoprotein</keyword>
<evidence type="ECO:0000256" key="6">
    <source>
        <dbReference type="ARBA" id="ARBA00023136"/>
    </source>
</evidence>
<dbReference type="InterPro" id="IPR036179">
    <property type="entry name" value="Ig-like_dom_sf"/>
</dbReference>
<gene>
    <name evidence="15" type="primary">LOC115014114</name>
</gene>
<sequence length="249" mass="28276">MDGLHLCLIVFLVVSCSHDWISGSELEVTVRAGDNITLYCDCKLSSGVHVVWYRNCSHDNQPSLVLKSTSWTKTKTTTIENLLNPLPRFHFVRNLSSDSYDLLISNITDSDDGLYYCGTEGNKVEDEQYITSRSVNRYGNTTTRILFNSEPHHDETPRDCGVCWMLLFSLCPAFAVLSSLLSSLLVYRLCHKEAKEPQADQQTPRSRLNQDEDVCYAALEIRQVSQRPKKKKIQSSDFSTYSAINTSRM</sequence>
<keyword evidence="10" id="KW-0393">Immunoglobulin domain</keyword>
<protein>
    <submittedName>
        <fullName evidence="15">Uncharacterized protein LOC115014114</fullName>
    </submittedName>
</protein>
<dbReference type="GO" id="GO:0042102">
    <property type="term" value="P:positive regulation of T cell proliferation"/>
    <property type="evidence" value="ECO:0007669"/>
    <property type="project" value="TreeGrafter"/>
</dbReference>
<dbReference type="GO" id="GO:0006955">
    <property type="term" value="P:immune response"/>
    <property type="evidence" value="ECO:0007669"/>
    <property type="project" value="TreeGrafter"/>
</dbReference>
<dbReference type="InterPro" id="IPR003599">
    <property type="entry name" value="Ig_sub"/>
</dbReference>
<dbReference type="PANTHER" id="PTHR25466:SF9">
    <property type="entry name" value="FIBRONECTIN TYPE-III DOMAIN-CONTAINING PROTEIN"/>
    <property type="match status" value="1"/>
</dbReference>
<keyword evidence="2" id="KW-1003">Cell membrane</keyword>
<dbReference type="GO" id="GO:0042130">
    <property type="term" value="P:negative regulation of T cell proliferation"/>
    <property type="evidence" value="ECO:0007669"/>
    <property type="project" value="TreeGrafter"/>
</dbReference>
<feature type="signal peptide" evidence="12">
    <location>
        <begin position="1"/>
        <end position="23"/>
    </location>
</feature>
<evidence type="ECO:0000256" key="11">
    <source>
        <dbReference type="SAM" id="Phobius"/>
    </source>
</evidence>
<evidence type="ECO:0000256" key="2">
    <source>
        <dbReference type="ARBA" id="ARBA00022475"/>
    </source>
</evidence>
<evidence type="ECO:0000256" key="3">
    <source>
        <dbReference type="ARBA" id="ARBA00022692"/>
    </source>
</evidence>
<evidence type="ECO:0000256" key="12">
    <source>
        <dbReference type="SAM" id="SignalP"/>
    </source>
</evidence>
<evidence type="ECO:0000256" key="5">
    <source>
        <dbReference type="ARBA" id="ARBA00022989"/>
    </source>
</evidence>
<dbReference type="InterPro" id="IPR013783">
    <property type="entry name" value="Ig-like_fold"/>
</dbReference>
<evidence type="ECO:0000256" key="1">
    <source>
        <dbReference type="ARBA" id="ARBA00004251"/>
    </source>
</evidence>
<dbReference type="InterPro" id="IPR007110">
    <property type="entry name" value="Ig-like_dom"/>
</dbReference>
<reference evidence="15" key="1">
    <citation type="submission" date="2025-08" db="UniProtKB">
        <authorList>
            <consortium name="RefSeq"/>
        </authorList>
    </citation>
    <scope>IDENTIFICATION</scope>
</reference>
<dbReference type="GO" id="GO:0007166">
    <property type="term" value="P:cell surface receptor signaling pathway"/>
    <property type="evidence" value="ECO:0007669"/>
    <property type="project" value="TreeGrafter"/>
</dbReference>
<keyword evidence="7" id="KW-1015">Disulfide bond</keyword>
<evidence type="ECO:0000259" key="13">
    <source>
        <dbReference type="PROSITE" id="PS50835"/>
    </source>
</evidence>
<evidence type="ECO:0000256" key="9">
    <source>
        <dbReference type="ARBA" id="ARBA00023180"/>
    </source>
</evidence>
<dbReference type="KEGG" id="cgob:115014114"/>
<feature type="transmembrane region" description="Helical" evidence="11">
    <location>
        <begin position="164"/>
        <end position="187"/>
    </location>
</feature>
<dbReference type="OrthoDB" id="10010359at2759"/>
<dbReference type="Proteomes" id="UP000504630">
    <property type="component" value="Chromosome 1"/>
</dbReference>
<keyword evidence="5 11" id="KW-1133">Transmembrane helix</keyword>
<evidence type="ECO:0000313" key="14">
    <source>
        <dbReference type="Proteomes" id="UP000504630"/>
    </source>
</evidence>
<dbReference type="GeneID" id="115014114"/>
<dbReference type="SUPFAM" id="SSF48726">
    <property type="entry name" value="Immunoglobulin"/>
    <property type="match status" value="1"/>
</dbReference>
<keyword evidence="14" id="KW-1185">Reference proteome</keyword>
<evidence type="ECO:0000256" key="8">
    <source>
        <dbReference type="ARBA" id="ARBA00023170"/>
    </source>
</evidence>
<evidence type="ECO:0000256" key="7">
    <source>
        <dbReference type="ARBA" id="ARBA00023157"/>
    </source>
</evidence>
<dbReference type="GO" id="GO:0071222">
    <property type="term" value="P:cellular response to lipopolysaccharide"/>
    <property type="evidence" value="ECO:0007669"/>
    <property type="project" value="TreeGrafter"/>
</dbReference>
<keyword evidence="8" id="KW-0675">Receptor</keyword>
<evidence type="ECO:0000256" key="4">
    <source>
        <dbReference type="ARBA" id="ARBA00022729"/>
    </source>
</evidence>
<dbReference type="PROSITE" id="PS50835">
    <property type="entry name" value="IG_LIKE"/>
    <property type="match status" value="1"/>
</dbReference>
<dbReference type="GO" id="GO:0031295">
    <property type="term" value="P:T cell costimulation"/>
    <property type="evidence" value="ECO:0007669"/>
    <property type="project" value="TreeGrafter"/>
</dbReference>
<dbReference type="AlphaFoldDB" id="A0A6J2QDV1"/>
<dbReference type="Pfam" id="PF07686">
    <property type="entry name" value="V-set"/>
    <property type="match status" value="1"/>
</dbReference>
<dbReference type="PANTHER" id="PTHR25466">
    <property type="entry name" value="T-LYMPHOCYTE ACTIVATION ANTIGEN"/>
    <property type="match status" value="1"/>
</dbReference>
<proteinExistence type="predicted"/>
<keyword evidence="6 11" id="KW-0472">Membrane</keyword>
<evidence type="ECO:0000256" key="10">
    <source>
        <dbReference type="ARBA" id="ARBA00023319"/>
    </source>
</evidence>
<name>A0A6J2QDV1_COTGO</name>
<keyword evidence="3 11" id="KW-0812">Transmembrane</keyword>
<dbReference type="GO" id="GO:0009897">
    <property type="term" value="C:external side of plasma membrane"/>
    <property type="evidence" value="ECO:0007669"/>
    <property type="project" value="TreeGrafter"/>
</dbReference>
<dbReference type="SMART" id="SM00409">
    <property type="entry name" value="IG"/>
    <property type="match status" value="1"/>
</dbReference>
<keyword evidence="4 12" id="KW-0732">Signal</keyword>
<feature type="domain" description="Ig-like" evidence="13">
    <location>
        <begin position="33"/>
        <end position="136"/>
    </location>
</feature>
<dbReference type="Gene3D" id="2.60.40.10">
    <property type="entry name" value="Immunoglobulins"/>
    <property type="match status" value="1"/>
</dbReference>